<proteinExistence type="predicted"/>
<keyword evidence="2" id="KW-0378">Hydrolase</keyword>
<sequence length="263" mass="28090">MSFAPAAGQPAATAIHTDTEGLAHGDFDLPVHDGAIAAYYAAPQGKTGLPVVLVVQEIFGVHEHIKDLCRRLAKAGYLAIAPELYQRQGDAAAYTDVPKLIQEIVAKVPDEQVYADLDACLEWAAQHGGDTARAGITGFCWGGRLTWMYAAHNPAIKAGVAWYGKLSAGHGPLIKKVVLDVAGDLHAPVLGLYGAKDASIPLADVEALKAKLAQGNAAARASEIVVYPEAGHGFLADYRPMYCEAEARDGWQRMLAWFQRYLG</sequence>
<dbReference type="AlphaFoldDB" id="A9ITU6"/>
<keyword evidence="3" id="KW-1185">Reference proteome</keyword>
<dbReference type="SUPFAM" id="SSF53474">
    <property type="entry name" value="alpha/beta-Hydrolases"/>
    <property type="match status" value="1"/>
</dbReference>
<evidence type="ECO:0000313" key="2">
    <source>
        <dbReference type="EMBL" id="CAP43466.1"/>
    </source>
</evidence>
<reference evidence="2 3" key="1">
    <citation type="journal article" date="2008" name="BMC Genomics">
        <title>The missing link: Bordetella petrii is endowed with both the metabolic versatility of environmental bacteria and virulence traits of pathogenic Bordetellae.</title>
        <authorList>
            <person name="Gross R."/>
            <person name="Guzman C.A."/>
            <person name="Sebaihia M."/>
            <person name="Martins Dos Santos V.A."/>
            <person name="Pieper D.H."/>
            <person name="Koebnik R."/>
            <person name="Lechner M."/>
            <person name="Bartels D."/>
            <person name="Buhrmester J."/>
            <person name="Choudhuri J.V."/>
            <person name="Ebensen T."/>
            <person name="Gaigalat L."/>
            <person name="Herrmann S."/>
            <person name="Khachane A.N."/>
            <person name="Larisch C."/>
            <person name="Link S."/>
            <person name="Linke B."/>
            <person name="Meyer F."/>
            <person name="Mormann S."/>
            <person name="Nakunst D."/>
            <person name="Rueckert C."/>
            <person name="Schneiker-Bekel S."/>
            <person name="Schulze K."/>
            <person name="Vorhoelter F.J."/>
            <person name="Yevsa T."/>
            <person name="Engle J.T."/>
            <person name="Goldman W.E."/>
            <person name="Puehler A."/>
            <person name="Goebel U.B."/>
            <person name="Goesmann A."/>
            <person name="Bloecker H."/>
            <person name="Kaiser O."/>
            <person name="Martinez-Arias R."/>
        </authorList>
    </citation>
    <scope>NUCLEOTIDE SEQUENCE [LARGE SCALE GENOMIC DNA]</scope>
    <source>
        <strain evidence="3">ATCC BAA-461 / DSM 12804 / CCUG 43448 / CIP 107267 / Se-1111R</strain>
    </source>
</reference>
<dbReference type="InterPro" id="IPR002925">
    <property type="entry name" value="Dienelactn_hydro"/>
</dbReference>
<protein>
    <submittedName>
        <fullName evidence="2">Carboxymethylenebutenolidase</fullName>
        <ecNumber evidence="2">3.1.1.45</ecNumber>
    </submittedName>
</protein>
<dbReference type="Pfam" id="PF01738">
    <property type="entry name" value="DLH"/>
    <property type="match status" value="1"/>
</dbReference>
<dbReference type="InterPro" id="IPR051049">
    <property type="entry name" value="Dienelactone_hydrolase-like"/>
</dbReference>
<dbReference type="PANTHER" id="PTHR46623">
    <property type="entry name" value="CARBOXYMETHYLENEBUTENOLIDASE-RELATED"/>
    <property type="match status" value="1"/>
</dbReference>
<dbReference type="PANTHER" id="PTHR46623:SF6">
    <property type="entry name" value="ALPHA_BETA-HYDROLASES SUPERFAMILY PROTEIN"/>
    <property type="match status" value="1"/>
</dbReference>
<dbReference type="KEGG" id="bpt:Bpet3124"/>
<gene>
    <name evidence="2" type="ordered locus">Bpet3124</name>
</gene>
<dbReference type="Gene3D" id="3.40.50.1820">
    <property type="entry name" value="alpha/beta hydrolase"/>
    <property type="match status" value="1"/>
</dbReference>
<dbReference type="InterPro" id="IPR029058">
    <property type="entry name" value="AB_hydrolase_fold"/>
</dbReference>
<dbReference type="Proteomes" id="UP000001225">
    <property type="component" value="Chromosome"/>
</dbReference>
<dbReference type="EC" id="3.1.1.45" evidence="2"/>
<feature type="domain" description="Dienelactone hydrolase" evidence="1">
    <location>
        <begin position="36"/>
        <end position="262"/>
    </location>
</feature>
<organism evidence="2 3">
    <name type="scientific">Bordetella petrii (strain ATCC BAA-461 / DSM 12804 / CCUG 43448 / CIP 107267 / Se-1111R)</name>
    <dbReference type="NCBI Taxonomy" id="340100"/>
    <lineage>
        <taxon>Bacteria</taxon>
        <taxon>Pseudomonadati</taxon>
        <taxon>Pseudomonadota</taxon>
        <taxon>Betaproteobacteria</taxon>
        <taxon>Burkholderiales</taxon>
        <taxon>Alcaligenaceae</taxon>
        <taxon>Bordetella</taxon>
    </lineage>
</organism>
<evidence type="ECO:0000313" key="3">
    <source>
        <dbReference type="Proteomes" id="UP000001225"/>
    </source>
</evidence>
<evidence type="ECO:0000259" key="1">
    <source>
        <dbReference type="Pfam" id="PF01738"/>
    </source>
</evidence>
<dbReference type="STRING" id="94624.Bpet3124"/>
<accession>A9ITU6</accession>
<dbReference type="EMBL" id="AM902716">
    <property type="protein sequence ID" value="CAP43466.1"/>
    <property type="molecule type" value="Genomic_DNA"/>
</dbReference>
<name>A9ITU6_BORPD</name>
<dbReference type="GO" id="GO:0008806">
    <property type="term" value="F:carboxymethylenebutenolidase activity"/>
    <property type="evidence" value="ECO:0007669"/>
    <property type="project" value="UniProtKB-EC"/>
</dbReference>
<dbReference type="eggNOG" id="COG0412">
    <property type="taxonomic scope" value="Bacteria"/>
</dbReference>